<proteinExistence type="predicted"/>
<organism evidence="1 2">
    <name type="scientific">Pistacia integerrima</name>
    <dbReference type="NCBI Taxonomy" id="434235"/>
    <lineage>
        <taxon>Eukaryota</taxon>
        <taxon>Viridiplantae</taxon>
        <taxon>Streptophyta</taxon>
        <taxon>Embryophyta</taxon>
        <taxon>Tracheophyta</taxon>
        <taxon>Spermatophyta</taxon>
        <taxon>Magnoliopsida</taxon>
        <taxon>eudicotyledons</taxon>
        <taxon>Gunneridae</taxon>
        <taxon>Pentapetalae</taxon>
        <taxon>rosids</taxon>
        <taxon>malvids</taxon>
        <taxon>Sapindales</taxon>
        <taxon>Anacardiaceae</taxon>
        <taxon>Pistacia</taxon>
    </lineage>
</organism>
<keyword evidence="2" id="KW-1185">Reference proteome</keyword>
<evidence type="ECO:0000313" key="1">
    <source>
        <dbReference type="EMBL" id="KAJ0034444.1"/>
    </source>
</evidence>
<sequence>MVETIGSCNGLFCLYVPKRRVFYFYNPSTRECSMEVPIYMNEYLQLILLKERKDDYPIEGEETIHQYEKNLIGSGTPLNGVLHWLPYSRDNGYSIVSFDLVEEKFIRFPPLPDYFQSAGIPILDVVNGCLCMLNNGVVDSWTRIFISKEHPQKPTLNLCLNRGMAFFLKDGDGNPILCYQEIDGTWKGG</sequence>
<comment type="caution">
    <text evidence="1">The sequence shown here is derived from an EMBL/GenBank/DDBJ whole genome shotgun (WGS) entry which is preliminary data.</text>
</comment>
<accession>A0ACC0YDR6</accession>
<dbReference type="Proteomes" id="UP001163603">
    <property type="component" value="Chromosome 7"/>
</dbReference>
<name>A0ACC0YDR6_9ROSI</name>
<evidence type="ECO:0000313" key="2">
    <source>
        <dbReference type="Proteomes" id="UP001163603"/>
    </source>
</evidence>
<gene>
    <name evidence="1" type="ORF">Pint_26207</name>
</gene>
<protein>
    <submittedName>
        <fullName evidence="1">Uncharacterized protein</fullName>
    </submittedName>
</protein>
<dbReference type="EMBL" id="CM047742">
    <property type="protein sequence ID" value="KAJ0034444.1"/>
    <property type="molecule type" value="Genomic_DNA"/>
</dbReference>
<reference evidence="2" key="1">
    <citation type="journal article" date="2023" name="G3 (Bethesda)">
        <title>Genome assembly and association tests identify interacting loci associated with vigor, precocity, and sex in interspecific pistachio rootstocks.</title>
        <authorList>
            <person name="Palmer W."/>
            <person name="Jacygrad E."/>
            <person name="Sagayaradj S."/>
            <person name="Cavanaugh K."/>
            <person name="Han R."/>
            <person name="Bertier L."/>
            <person name="Beede B."/>
            <person name="Kafkas S."/>
            <person name="Golino D."/>
            <person name="Preece J."/>
            <person name="Michelmore R."/>
        </authorList>
    </citation>
    <scope>NUCLEOTIDE SEQUENCE [LARGE SCALE GENOMIC DNA]</scope>
</reference>